<evidence type="ECO:0000313" key="2">
    <source>
        <dbReference type="EMBL" id="WNL49710.1"/>
    </source>
</evidence>
<proteinExistence type="predicted"/>
<organism evidence="2">
    <name type="scientific">Marseillevirus sp</name>
    <dbReference type="NCBI Taxonomy" id="2809551"/>
    <lineage>
        <taxon>Viruses</taxon>
        <taxon>Varidnaviria</taxon>
        <taxon>Bamfordvirae</taxon>
        <taxon>Nucleocytoviricota</taxon>
        <taxon>Megaviricetes</taxon>
        <taxon>Pimascovirales</taxon>
        <taxon>Pimascovirales incertae sedis</taxon>
        <taxon>Marseilleviridae</taxon>
        <taxon>Marseillevirus</taxon>
    </lineage>
</organism>
<gene>
    <name evidence="2" type="ORF">MarFTMF_194</name>
</gene>
<dbReference type="EMBL" id="OR343188">
    <property type="protein sequence ID" value="WNL49710.1"/>
    <property type="molecule type" value="Genomic_DNA"/>
</dbReference>
<reference evidence="2" key="1">
    <citation type="submission" date="2023-07" db="EMBL/GenBank/DDBJ databases">
        <authorList>
            <person name="Xia Y."/>
        </authorList>
    </citation>
    <scope>NUCLEOTIDE SEQUENCE</scope>
    <source>
        <strain evidence="2">F</strain>
    </source>
</reference>
<feature type="compositionally biased region" description="Acidic residues" evidence="1">
    <location>
        <begin position="213"/>
        <end position="242"/>
    </location>
</feature>
<evidence type="ECO:0000256" key="1">
    <source>
        <dbReference type="SAM" id="MobiDB-lite"/>
    </source>
</evidence>
<accession>A0AA96J307</accession>
<sequence>MADFNKLVKLAKDEANKELVKFSEFLIEKLSLSKEDVDAALKDYGNGVVLKKPTRTRKAAPKDEAPKVQCSMFIPKTGAQCKYKSSTEVNGKMYCTSHAKKVTNSDANLALAVKGAKKKNASLDEETTEKKNSKLDEYIKKMSLNKLQKSEKTGNYVHKEHGFAFDPEDKKTVIGLETKTGKLVALTEAQKATCLEMGWEVNDGNLPLPKDVDDVDQESESESEEEEPLDAGDDLDIGDERT</sequence>
<protein>
    <submittedName>
        <fullName evidence="2">Uncharacterized protein</fullName>
    </submittedName>
</protein>
<feature type="region of interest" description="Disordered" evidence="1">
    <location>
        <begin position="201"/>
        <end position="242"/>
    </location>
</feature>
<name>A0AA96J307_9VIRU</name>